<dbReference type="EMBL" id="LVZM01017815">
    <property type="protein sequence ID" value="OUC42214.1"/>
    <property type="molecule type" value="Genomic_DNA"/>
</dbReference>
<evidence type="ECO:0000313" key="1">
    <source>
        <dbReference type="EMBL" id="OUC42214.1"/>
    </source>
</evidence>
<evidence type="ECO:0000313" key="2">
    <source>
        <dbReference type="Proteomes" id="UP000243006"/>
    </source>
</evidence>
<protein>
    <submittedName>
        <fullName evidence="1">Uncharacterized protein</fullName>
    </submittedName>
</protein>
<reference evidence="1 2" key="1">
    <citation type="submission" date="2015-04" db="EMBL/GenBank/DDBJ databases">
        <title>Draft genome of the roundworm Trichinella nativa.</title>
        <authorList>
            <person name="Mitreva M."/>
        </authorList>
    </citation>
    <scope>NUCLEOTIDE SEQUENCE [LARGE SCALE GENOMIC DNA]</scope>
    <source>
        <strain evidence="1 2">ISS45</strain>
    </source>
</reference>
<proteinExistence type="predicted"/>
<dbReference type="AlphaFoldDB" id="A0A1Y3EAR4"/>
<dbReference type="Proteomes" id="UP000243006">
    <property type="component" value="Unassembled WGS sequence"/>
</dbReference>
<accession>A0A1Y3EAR4</accession>
<gene>
    <name evidence="1" type="ORF">D917_10344</name>
</gene>
<sequence>MATKQIHNLGRVLHSPTQSTAFKTAFEMQQPQIAGSKQSPLLFVEALECQRLPYDKYATSTESNNMSWTAHSGERNPTKRAARQLYTRNEYVKTILTCSQLMSS</sequence>
<name>A0A1Y3EAR4_9BILA</name>
<organism evidence="1 2">
    <name type="scientific">Trichinella nativa</name>
    <dbReference type="NCBI Taxonomy" id="6335"/>
    <lineage>
        <taxon>Eukaryota</taxon>
        <taxon>Metazoa</taxon>
        <taxon>Ecdysozoa</taxon>
        <taxon>Nematoda</taxon>
        <taxon>Enoplea</taxon>
        <taxon>Dorylaimia</taxon>
        <taxon>Trichinellida</taxon>
        <taxon>Trichinellidae</taxon>
        <taxon>Trichinella</taxon>
    </lineage>
</organism>
<comment type="caution">
    <text evidence="1">The sequence shown here is derived from an EMBL/GenBank/DDBJ whole genome shotgun (WGS) entry which is preliminary data.</text>
</comment>